<reference evidence="1 2" key="1">
    <citation type="submission" date="2020-01" db="EMBL/GenBank/DDBJ databases">
        <title>Insect and environment-associated Actinomycetes.</title>
        <authorList>
            <person name="Currrie C."/>
            <person name="Chevrette M."/>
            <person name="Carlson C."/>
            <person name="Stubbendieck R."/>
            <person name="Wendt-Pienkowski E."/>
        </authorList>
    </citation>
    <scope>NUCLEOTIDE SEQUENCE [LARGE SCALE GENOMIC DNA]</scope>
    <source>
        <strain evidence="1 2">SID7590</strain>
    </source>
</reference>
<protein>
    <submittedName>
        <fullName evidence="1">Uncharacterized protein</fullName>
    </submittedName>
</protein>
<proteinExistence type="predicted"/>
<evidence type="ECO:0000313" key="1">
    <source>
        <dbReference type="EMBL" id="NEC20123.1"/>
    </source>
</evidence>
<comment type="caution">
    <text evidence="1">The sequence shown here is derived from an EMBL/GenBank/DDBJ whole genome shotgun (WGS) entry which is preliminary data.</text>
</comment>
<evidence type="ECO:0000313" key="2">
    <source>
        <dbReference type="Proteomes" id="UP000469670"/>
    </source>
</evidence>
<gene>
    <name evidence="1" type="ORF">G3I50_17975</name>
</gene>
<sequence>MTEVFKFRFRGPAGGIAVNLRAEATTLEGGIPPHSMQIYKNVWLGLPASGLHWKDAAWLAFGVSINAHALSKLLPDGIFIHASSLDYPLSDYQSEAAALAMDGWLHERFDIESSGATVRHEVAEGQFAFTWGRITHPFSDAPS</sequence>
<dbReference type="RefSeq" id="WP_164203715.1">
    <property type="nucleotide sequence ID" value="NZ_JAAGMP010000808.1"/>
</dbReference>
<name>A0A7K3RYK9_9ACTN</name>
<organism evidence="1 2">
    <name type="scientific">Streptomyces parvus</name>
    <dbReference type="NCBI Taxonomy" id="66428"/>
    <lineage>
        <taxon>Bacteria</taxon>
        <taxon>Bacillati</taxon>
        <taxon>Actinomycetota</taxon>
        <taxon>Actinomycetes</taxon>
        <taxon>Kitasatosporales</taxon>
        <taxon>Streptomycetaceae</taxon>
        <taxon>Streptomyces</taxon>
    </lineage>
</organism>
<dbReference type="AlphaFoldDB" id="A0A7K3RYK9"/>
<dbReference type="EMBL" id="JAAGMP010000808">
    <property type="protein sequence ID" value="NEC20123.1"/>
    <property type="molecule type" value="Genomic_DNA"/>
</dbReference>
<accession>A0A7K3RYK9</accession>
<dbReference type="Proteomes" id="UP000469670">
    <property type="component" value="Unassembled WGS sequence"/>
</dbReference>